<evidence type="ECO:0000313" key="2">
    <source>
        <dbReference type="EMBL" id="WED66717.1"/>
    </source>
</evidence>
<dbReference type="Pfam" id="PF23343">
    <property type="entry name" value="REP_ORF2-G2P"/>
    <property type="match status" value="1"/>
</dbReference>
<name>A0AAF0I2T6_9BACT</name>
<dbReference type="EMBL" id="CP119075">
    <property type="protein sequence ID" value="WED66717.1"/>
    <property type="molecule type" value="Genomic_DNA"/>
</dbReference>
<evidence type="ECO:0000259" key="1">
    <source>
        <dbReference type="Pfam" id="PF23343"/>
    </source>
</evidence>
<dbReference type="RefSeq" id="WP_330928879.1">
    <property type="nucleotide sequence ID" value="NZ_CP119075.1"/>
</dbReference>
<proteinExistence type="predicted"/>
<evidence type="ECO:0000313" key="3">
    <source>
        <dbReference type="Proteomes" id="UP001218638"/>
    </source>
</evidence>
<dbReference type="AlphaFoldDB" id="A0AAF0I2T6"/>
<protein>
    <recommendedName>
        <fullName evidence="1">Replication-associated protein ORF2/G2P domain-containing protein</fullName>
    </recommendedName>
</protein>
<dbReference type="InterPro" id="IPR056906">
    <property type="entry name" value="ORF2/G2P_dom"/>
</dbReference>
<organism evidence="2 3">
    <name type="scientific">Synoicihabitans lomoniglobus</name>
    <dbReference type="NCBI Taxonomy" id="2909285"/>
    <lineage>
        <taxon>Bacteria</taxon>
        <taxon>Pseudomonadati</taxon>
        <taxon>Verrucomicrobiota</taxon>
        <taxon>Opitutia</taxon>
        <taxon>Opitutales</taxon>
        <taxon>Opitutaceae</taxon>
        <taxon>Synoicihabitans</taxon>
    </lineage>
</organism>
<gene>
    <name evidence="2" type="ORF">PXH66_07625</name>
</gene>
<sequence>MPFTTPNFWTERNAAAKRRQMKKRGMPDLDGGRFITLTVNRELAPKEGDHWRLLEPQEAYALGKDRLRRFITRLRKRYKIRRWFWKMELHQPDNNGLVYAHWHFWFDYGGHIPGEEITKAWGLGRTDIRRVRRKEWTYLFKYMCKQAGDLPDWLTTMRRVRLFQTSMGFFAGNDEAPPPDTPSPRQIDEIGETENNCAQKMDTIGERIVRWTRCVVARTTSSNGCVKHKLLVMQTERWGDLLAAFAELRFRCGISQEDCEIKTQKITTTWLTQLPPCLQGYT</sequence>
<dbReference type="Proteomes" id="UP001218638">
    <property type="component" value="Chromosome"/>
</dbReference>
<feature type="domain" description="Replication-associated protein ORF2/G2P" evidence="1">
    <location>
        <begin position="33"/>
        <end position="146"/>
    </location>
</feature>
<reference evidence="2" key="1">
    <citation type="submission" date="2023-03" db="EMBL/GenBank/DDBJ databases">
        <title>Lomoglobus Profundus gen. nov., sp. nov., a novel member of the phylum Verrucomicrobia, isolated from deep-marine sediment of South China Sea.</title>
        <authorList>
            <person name="Ahmad T."/>
            <person name="Ishaq S.E."/>
            <person name="Wang F."/>
        </authorList>
    </citation>
    <scope>NUCLEOTIDE SEQUENCE</scope>
    <source>
        <strain evidence="2">LMO-M01</strain>
    </source>
</reference>
<keyword evidence="3" id="KW-1185">Reference proteome</keyword>
<accession>A0AAF0I2T6</accession>
<dbReference type="KEGG" id="slom:PXH66_07625"/>